<dbReference type="CDD" id="cd06121">
    <property type="entry name" value="cupin_YML079wp"/>
    <property type="match status" value="1"/>
</dbReference>
<dbReference type="SUPFAM" id="SSF51182">
    <property type="entry name" value="RmlC-like cupins"/>
    <property type="match status" value="1"/>
</dbReference>
<dbReference type="AlphaFoldDB" id="A0A9Q1UYF0"/>
<dbReference type="InterPro" id="IPR014710">
    <property type="entry name" value="RmlC-like_jellyroll"/>
</dbReference>
<comment type="caution">
    <text evidence="2">The sequence shown here is derived from an EMBL/GenBank/DDBJ whole genome shotgun (WGS) entry which is preliminary data.</text>
</comment>
<organism evidence="2 3">
    <name type="scientific">Clostridium botulinum</name>
    <dbReference type="NCBI Taxonomy" id="1491"/>
    <lineage>
        <taxon>Bacteria</taxon>
        <taxon>Bacillati</taxon>
        <taxon>Bacillota</taxon>
        <taxon>Clostridia</taxon>
        <taxon>Eubacteriales</taxon>
        <taxon>Clostridiaceae</taxon>
        <taxon>Clostridium</taxon>
    </lineage>
</organism>
<dbReference type="Gene3D" id="2.60.120.10">
    <property type="entry name" value="Jelly Rolls"/>
    <property type="match status" value="1"/>
</dbReference>
<dbReference type="PANTHER" id="PTHR33387:SF3">
    <property type="entry name" value="DUF985 DOMAIN-CONTAINING PROTEIN"/>
    <property type="match status" value="1"/>
</dbReference>
<dbReference type="Pfam" id="PF06172">
    <property type="entry name" value="Cupin_5"/>
    <property type="match status" value="1"/>
</dbReference>
<protein>
    <submittedName>
        <fullName evidence="2">Cupin</fullName>
    </submittedName>
</protein>
<dbReference type="RefSeq" id="WP_047930271.1">
    <property type="nucleotide sequence ID" value="NZ_LGVO01000004.1"/>
</dbReference>
<dbReference type="InterPro" id="IPR011051">
    <property type="entry name" value="RmlC_Cupin_sf"/>
</dbReference>
<dbReference type="InterPro" id="IPR039935">
    <property type="entry name" value="YML079W-like"/>
</dbReference>
<dbReference type="Proteomes" id="UP000037540">
    <property type="component" value="Unassembled WGS sequence"/>
</dbReference>
<feature type="domain" description="DUF985" evidence="1">
    <location>
        <begin position="23"/>
        <end position="151"/>
    </location>
</feature>
<sequence length="173" mass="20191">MDENSFKKIIHTEKNKLKLDAKYFIEKLKLKKHPEGGYYKQSFSSQDTIGRKQLWTSIYFLLNSEEVSHFHRLKSDELWYFHDGETLTIYMISPSGELIEKKLGLNIEQGEAPQVLVPKGYIFGSAINNEGFSLVGCMVSPGFQFNDFELFTRKELLEKYPYYKEIIKKLTVA</sequence>
<dbReference type="EMBL" id="LGVR01000039">
    <property type="protein sequence ID" value="KOA87414.1"/>
    <property type="molecule type" value="Genomic_DNA"/>
</dbReference>
<evidence type="ECO:0000313" key="3">
    <source>
        <dbReference type="Proteomes" id="UP000037540"/>
    </source>
</evidence>
<reference evidence="2 3" key="1">
    <citation type="submission" date="2015-07" db="EMBL/GenBank/DDBJ databases">
        <title>Draft genome sequences of 17 French Clostridium botulinum group III.</title>
        <authorList>
            <person name="Woudstra C."/>
            <person name="Le Marechal C."/>
            <person name="Souillard R."/>
            <person name="Bayon-Auboyer M.-H."/>
            <person name="Dessouter D."/>
            <person name="Fach P."/>
        </authorList>
    </citation>
    <scope>NUCLEOTIDE SEQUENCE [LARGE SCALE GENOMIC DNA]</scope>
    <source>
        <strain evidence="2 3">12LNRI-CD</strain>
    </source>
</reference>
<dbReference type="PANTHER" id="PTHR33387">
    <property type="entry name" value="RMLC-LIKE JELLY ROLL FOLD PROTEIN"/>
    <property type="match status" value="1"/>
</dbReference>
<name>A0A9Q1UYF0_CLOBO</name>
<accession>A0A9Q1UYF0</accession>
<evidence type="ECO:0000259" key="1">
    <source>
        <dbReference type="Pfam" id="PF06172"/>
    </source>
</evidence>
<dbReference type="InterPro" id="IPR009327">
    <property type="entry name" value="Cupin_DUF985"/>
</dbReference>
<gene>
    <name evidence="2" type="ORF">ADU74_07500</name>
</gene>
<evidence type="ECO:0000313" key="2">
    <source>
        <dbReference type="EMBL" id="KOA87414.1"/>
    </source>
</evidence>
<dbReference type="OrthoDB" id="9798288at2"/>
<proteinExistence type="predicted"/>